<comment type="caution">
    <text evidence="2">The sequence shown here is derived from an EMBL/GenBank/DDBJ whole genome shotgun (WGS) entry which is preliminary data.</text>
</comment>
<accession>R7ZXU2</accession>
<feature type="transmembrane region" description="Helical" evidence="1">
    <location>
        <begin position="23"/>
        <end position="43"/>
    </location>
</feature>
<keyword evidence="3" id="KW-1185">Reference proteome</keyword>
<dbReference type="AlphaFoldDB" id="R7ZXU2"/>
<protein>
    <submittedName>
        <fullName evidence="2">Uncharacterized protein</fullName>
    </submittedName>
</protein>
<evidence type="ECO:0000313" key="2">
    <source>
        <dbReference type="EMBL" id="EON78887.1"/>
    </source>
</evidence>
<evidence type="ECO:0000256" key="1">
    <source>
        <dbReference type="SAM" id="Phobius"/>
    </source>
</evidence>
<sequence length="44" mass="4952">MLIAFNRFNSFSTEILLWGKKGIFARLLTQVLASLAIVLFGGFF</sequence>
<proteinExistence type="predicted"/>
<reference evidence="2 3" key="1">
    <citation type="submission" date="2013-02" db="EMBL/GenBank/DDBJ databases">
        <title>A novel strain isolated from Lonar lake, Maharashtra, India.</title>
        <authorList>
            <person name="Singh A."/>
        </authorList>
    </citation>
    <scope>NUCLEOTIDE SEQUENCE [LARGE SCALE GENOMIC DNA]</scope>
    <source>
        <strain evidence="2 3">AK24</strain>
    </source>
</reference>
<dbReference type="Proteomes" id="UP000013909">
    <property type="component" value="Unassembled WGS sequence"/>
</dbReference>
<keyword evidence="1" id="KW-1133">Transmembrane helix</keyword>
<name>R7ZXU2_9BACT</name>
<dbReference type="EMBL" id="AQHR01000022">
    <property type="protein sequence ID" value="EON78887.1"/>
    <property type="molecule type" value="Genomic_DNA"/>
</dbReference>
<gene>
    <name evidence="2" type="ORF">ADIS_0784</name>
</gene>
<evidence type="ECO:0000313" key="3">
    <source>
        <dbReference type="Proteomes" id="UP000013909"/>
    </source>
</evidence>
<keyword evidence="1" id="KW-0812">Transmembrane</keyword>
<keyword evidence="1" id="KW-0472">Membrane</keyword>
<organism evidence="2 3">
    <name type="scientific">Lunatimonas lonarensis</name>
    <dbReference type="NCBI Taxonomy" id="1232681"/>
    <lineage>
        <taxon>Bacteria</taxon>
        <taxon>Pseudomonadati</taxon>
        <taxon>Bacteroidota</taxon>
        <taxon>Cytophagia</taxon>
        <taxon>Cytophagales</taxon>
        <taxon>Cyclobacteriaceae</taxon>
    </lineage>
</organism>
<dbReference type="STRING" id="1232681.ADIS_0784"/>